<evidence type="ECO:0000259" key="2">
    <source>
        <dbReference type="PROSITE" id="PS51412"/>
    </source>
</evidence>
<evidence type="ECO:0000313" key="5">
    <source>
        <dbReference type="Proteomes" id="UP000734854"/>
    </source>
</evidence>
<dbReference type="OrthoDB" id="1366754at2759"/>
<dbReference type="GO" id="GO:0009626">
    <property type="term" value="P:plant-type hypersensitive response"/>
    <property type="evidence" value="ECO:0007669"/>
    <property type="project" value="TreeGrafter"/>
</dbReference>
<evidence type="ECO:0000313" key="3">
    <source>
        <dbReference type="EMBL" id="KAG6476701.1"/>
    </source>
</evidence>
<proteinExistence type="predicted"/>
<dbReference type="GO" id="GO:0005886">
    <property type="term" value="C:plasma membrane"/>
    <property type="evidence" value="ECO:0007669"/>
    <property type="project" value="TreeGrafter"/>
</dbReference>
<organism evidence="4 5">
    <name type="scientific">Zingiber officinale</name>
    <name type="common">Ginger</name>
    <name type="synonym">Amomum zingiber</name>
    <dbReference type="NCBI Taxonomy" id="94328"/>
    <lineage>
        <taxon>Eukaryota</taxon>
        <taxon>Viridiplantae</taxon>
        <taxon>Streptophyta</taxon>
        <taxon>Embryophyta</taxon>
        <taxon>Tracheophyta</taxon>
        <taxon>Spermatophyta</taxon>
        <taxon>Magnoliopsida</taxon>
        <taxon>Liliopsida</taxon>
        <taxon>Zingiberales</taxon>
        <taxon>Zingiberaceae</taxon>
        <taxon>Zingiber</taxon>
    </lineage>
</organism>
<feature type="domain" description="MACPF" evidence="2">
    <location>
        <begin position="1"/>
        <end position="328"/>
    </location>
</feature>
<feature type="region of interest" description="Disordered" evidence="1">
    <location>
        <begin position="522"/>
        <end position="546"/>
    </location>
</feature>
<dbReference type="EMBL" id="JACMSC010000017">
    <property type="protein sequence ID" value="KAG6479540.1"/>
    <property type="molecule type" value="Genomic_DNA"/>
</dbReference>
<dbReference type="InterPro" id="IPR044663">
    <property type="entry name" value="CAD1/NSL1-like"/>
</dbReference>
<keyword evidence="5" id="KW-1185">Reference proteome</keyword>
<name>A0A8J5F1A3_ZINOF</name>
<sequence>MEEETVDHRALLSLGHGFDLTCDFRLRFSKELPGGGRIVQLDDGRTRDVVFPGGQVVRGVSEDIGLDKGDRIRFRSDVFEFNQMSELLNQKSSVQGKVPSGYFNALFDLTGSWLEDSKETKYLAFDGYFISLYNLHLKASHLVLHDEVKKAVPSKWDPVALSWFIKTFGTHIIVEVAIGGQDIVCVRQSPSSTISPTELKIHLEDLGDFLFSDGSFSPLHQKTKEGKNKVPEVFTKILQPNTLRLAVRSEASTKEGLTVICSKRGGDVYASSHSNWLQTIQNNPDAILFKFVPITSLLTGIQGSGYLSHAINLYLRYKPDPEELQYFLEFQVPNQWAPMFSELALGPQRRKASYSQLQFRFFGPKLHVNTDQVLSNQKPVIGMRLYLEGPNCNRLAIHLQHLSSIPGILRNSDSSWKSEWQGSEDSESGYFESVQWKSYSSICTSAVKHNPAWLQRVPNGVFVITGAQLVTKGNWSKKVLHLRLQYMHIPNCTVQKTEWARAPATSQKGSFLTNLSTTLSAPFTTRDAHPPPKNEPAQLNSAVYPDGPPVPVQSRKLLKFVDMTEVVRGPHNVPGHWLATAAKLAREGGKIALHVKFALLNYSSEPETITEVHTQVLTRPVD</sequence>
<gene>
    <name evidence="4" type="ORF">ZIOFF_063006</name>
    <name evidence="3" type="ORF">ZIOFF_065947</name>
</gene>
<dbReference type="AlphaFoldDB" id="A0A8J5F1A3"/>
<dbReference type="PROSITE" id="PS51412">
    <property type="entry name" value="MACPF_2"/>
    <property type="match status" value="1"/>
</dbReference>
<accession>A0A8J5F1A3</accession>
<dbReference type="GO" id="GO:2000031">
    <property type="term" value="P:regulation of salicylic acid mediated signaling pathway"/>
    <property type="evidence" value="ECO:0007669"/>
    <property type="project" value="InterPro"/>
</dbReference>
<dbReference type="Proteomes" id="UP000734854">
    <property type="component" value="Unassembled WGS sequence"/>
</dbReference>
<reference evidence="4 5" key="1">
    <citation type="submission" date="2020-08" db="EMBL/GenBank/DDBJ databases">
        <title>Plant Genome Project.</title>
        <authorList>
            <person name="Zhang R.-G."/>
        </authorList>
    </citation>
    <scope>NUCLEOTIDE SEQUENCE [LARGE SCALE GENOMIC DNA]</scope>
    <source>
        <tissue evidence="4">Rhizome</tissue>
    </source>
</reference>
<evidence type="ECO:0000256" key="1">
    <source>
        <dbReference type="SAM" id="MobiDB-lite"/>
    </source>
</evidence>
<dbReference type="InterPro" id="IPR020864">
    <property type="entry name" value="MACPF"/>
</dbReference>
<dbReference type="PANTHER" id="PTHR33199:SF2">
    <property type="entry name" value="OS02G0475300 PROTEIN"/>
    <property type="match status" value="1"/>
</dbReference>
<comment type="caution">
    <text evidence="4">The sequence shown here is derived from an EMBL/GenBank/DDBJ whole genome shotgun (WGS) entry which is preliminary data.</text>
</comment>
<dbReference type="EMBL" id="JACMSC010000018">
    <property type="protein sequence ID" value="KAG6476701.1"/>
    <property type="molecule type" value="Genomic_DNA"/>
</dbReference>
<protein>
    <recommendedName>
        <fullName evidence="2">MACPF domain-containing protein</fullName>
    </recommendedName>
</protein>
<dbReference type="Pfam" id="PF01823">
    <property type="entry name" value="MACPF"/>
    <property type="match status" value="1"/>
</dbReference>
<dbReference type="PANTHER" id="PTHR33199">
    <property type="entry name" value="MACPF DOMAIN-CONTAINING PROTEIN CAD1"/>
    <property type="match status" value="1"/>
</dbReference>
<evidence type="ECO:0000313" key="4">
    <source>
        <dbReference type="EMBL" id="KAG6479540.1"/>
    </source>
</evidence>
<dbReference type="SMART" id="SM00457">
    <property type="entry name" value="MACPF"/>
    <property type="match status" value="1"/>
</dbReference>